<keyword evidence="3" id="KW-1185">Reference proteome</keyword>
<comment type="caution">
    <text evidence="2">The sequence shown here is derived from an EMBL/GenBank/DDBJ whole genome shotgun (WGS) entry which is preliminary data.</text>
</comment>
<dbReference type="EMBL" id="JAGXEW010000009">
    <property type="protein sequence ID" value="KAK1168163.1"/>
    <property type="molecule type" value="Genomic_DNA"/>
</dbReference>
<evidence type="ECO:0000313" key="1">
    <source>
        <dbReference type="EMBL" id="KAK1168163.1"/>
    </source>
</evidence>
<dbReference type="Pfam" id="PF17819">
    <property type="entry name" value="Tex55"/>
    <property type="match status" value="1"/>
</dbReference>
<accession>A0AAD8DEC8</accession>
<evidence type="ECO:0000313" key="2">
    <source>
        <dbReference type="EMBL" id="KAK1168173.1"/>
    </source>
</evidence>
<evidence type="ECO:0000313" key="3">
    <source>
        <dbReference type="Proteomes" id="UP001230051"/>
    </source>
</evidence>
<reference evidence="2" key="1">
    <citation type="submission" date="2022-02" db="EMBL/GenBank/DDBJ databases">
        <title>Atlantic sturgeon de novo genome assembly.</title>
        <authorList>
            <person name="Stock M."/>
            <person name="Klopp C."/>
            <person name="Guiguen Y."/>
            <person name="Cabau C."/>
            <person name="Parinello H."/>
            <person name="Santidrian Yebra-Pimentel E."/>
            <person name="Kuhl H."/>
            <person name="Dirks R.P."/>
            <person name="Guessner J."/>
            <person name="Wuertz S."/>
            <person name="Du K."/>
            <person name="Schartl M."/>
        </authorList>
    </citation>
    <scope>NUCLEOTIDE SEQUENCE</scope>
    <source>
        <strain evidence="2">STURGEONOMICS-FGT-2020</strain>
        <tissue evidence="2">Whole blood</tissue>
    </source>
</reference>
<dbReference type="InterPro" id="IPR048377">
    <property type="entry name" value="TEX55_DD"/>
</dbReference>
<protein>
    <submittedName>
        <fullName evidence="2">Testis-specific expressed protein 55-like</fullName>
    </submittedName>
</protein>
<dbReference type="AlphaFoldDB" id="A0AAD8DEC8"/>
<dbReference type="InterPro" id="IPR040760">
    <property type="entry name" value="Tex55"/>
</dbReference>
<gene>
    <name evidence="2" type="primary">Tex55</name>
    <name evidence="1" type="ORF">AOXY_G11050</name>
    <name evidence="2" type="ORF">AOXY_G11062</name>
</gene>
<name>A0AAD8DEC8_ACIOX</name>
<dbReference type="Gene3D" id="1.20.890.10">
    <property type="entry name" value="cAMP-dependent protein kinase regulatory subunit, dimerization-anchoring domain"/>
    <property type="match status" value="1"/>
</dbReference>
<proteinExistence type="predicted"/>
<dbReference type="EMBL" id="JAGXEW010000009">
    <property type="protein sequence ID" value="KAK1168173.1"/>
    <property type="molecule type" value="Genomic_DNA"/>
</dbReference>
<dbReference type="SUPFAM" id="SSF47391">
    <property type="entry name" value="Dimerization-anchoring domain of cAMP-dependent PK regulatory subunit"/>
    <property type="match status" value="1"/>
</dbReference>
<sequence>MAEMEATDNILITETPDQYKDSYFTYEDPFERSVKYMEKHNILYIFQEITENLVYARPEEPLQFMLEQVQTMIKNKKETN</sequence>
<organism evidence="2 3">
    <name type="scientific">Acipenser oxyrinchus oxyrinchus</name>
    <dbReference type="NCBI Taxonomy" id="40147"/>
    <lineage>
        <taxon>Eukaryota</taxon>
        <taxon>Metazoa</taxon>
        <taxon>Chordata</taxon>
        <taxon>Craniata</taxon>
        <taxon>Vertebrata</taxon>
        <taxon>Euteleostomi</taxon>
        <taxon>Actinopterygii</taxon>
        <taxon>Chondrostei</taxon>
        <taxon>Acipenseriformes</taxon>
        <taxon>Acipenseridae</taxon>
        <taxon>Acipenser</taxon>
    </lineage>
</organism>
<dbReference type="PANTHER" id="PTHR47110">
    <property type="entry name" value="TESTIS-SPECIFIC EXPRESSED PROTEIN 55"/>
    <property type="match status" value="1"/>
</dbReference>
<dbReference type="CDD" id="cd22975">
    <property type="entry name" value="DD_TEX55"/>
    <property type="match status" value="1"/>
</dbReference>
<dbReference type="Proteomes" id="UP001230051">
    <property type="component" value="Unassembled WGS sequence"/>
</dbReference>
<dbReference type="PANTHER" id="PTHR47110:SF3">
    <property type="entry name" value="TESTIS-SPECIFIC EXPRESSED PROTEIN 55-LIKE"/>
    <property type="match status" value="1"/>
</dbReference>